<evidence type="ECO:0000259" key="3">
    <source>
        <dbReference type="PROSITE" id="PS51019"/>
    </source>
</evidence>
<dbReference type="InParanoid" id="A0A7M7NGU5"/>
<proteinExistence type="predicted"/>
<dbReference type="PANTHER" id="PTHR45828">
    <property type="entry name" value="CYTOCHROME B561/FERRIC REDUCTASE TRANSMEMBRANE"/>
    <property type="match status" value="1"/>
</dbReference>
<keyword evidence="2" id="KW-0732">Signal</keyword>
<dbReference type="GeneID" id="764045"/>
<keyword evidence="1" id="KW-0472">Membrane</keyword>
<feature type="signal peptide" evidence="2">
    <location>
        <begin position="1"/>
        <end position="23"/>
    </location>
</feature>
<dbReference type="InterPro" id="IPR051237">
    <property type="entry name" value="Ferric-chelate_Red/DefProt"/>
</dbReference>
<keyword evidence="1" id="KW-1133">Transmembrane helix</keyword>
<sequence length="211" mass="22545">MSSTTVSSFVFVLLLLCVFQADCHPSGAPIETCGNGNPIYGNPNHHTRASNYTDEYVPQSARSNPFKFLAHSPTYQPGKNLRVTISGSNGELFKGFFLQARAFNSNKTLGVFSDLPALTKPVQCTGTVDDSVTHTGKEEKEALSFLWTAPEEGVGDIIFIGSVALGHSTFYVNMASSIIAEGTTGNAGILQVNLCVMVIGLIAALIYTTDE</sequence>
<dbReference type="GO" id="GO:0016020">
    <property type="term" value="C:membrane"/>
    <property type="evidence" value="ECO:0000318"/>
    <property type="project" value="GO_Central"/>
</dbReference>
<evidence type="ECO:0000256" key="1">
    <source>
        <dbReference type="SAM" id="Phobius"/>
    </source>
</evidence>
<dbReference type="Gene3D" id="2.60.40.4060">
    <property type="entry name" value="Reeler domain"/>
    <property type="match status" value="1"/>
</dbReference>
<dbReference type="PROSITE" id="PS51019">
    <property type="entry name" value="REELIN"/>
    <property type="match status" value="1"/>
</dbReference>
<name>A0A7M7NGU5_STRPU</name>
<dbReference type="OrthoDB" id="2419613at2759"/>
<feature type="domain" description="Reelin" evidence="3">
    <location>
        <begin position="28"/>
        <end position="192"/>
    </location>
</feature>
<keyword evidence="1" id="KW-0812">Transmembrane</keyword>
<dbReference type="Pfam" id="PF02014">
    <property type="entry name" value="Reeler"/>
    <property type="match status" value="1"/>
</dbReference>
<reference evidence="5" key="1">
    <citation type="submission" date="2015-02" db="EMBL/GenBank/DDBJ databases">
        <title>Genome sequencing for Strongylocentrotus purpuratus.</title>
        <authorList>
            <person name="Murali S."/>
            <person name="Liu Y."/>
            <person name="Vee V."/>
            <person name="English A."/>
            <person name="Wang M."/>
            <person name="Skinner E."/>
            <person name="Han Y."/>
            <person name="Muzny D.M."/>
            <person name="Worley K.C."/>
            <person name="Gibbs R.A."/>
        </authorList>
    </citation>
    <scope>NUCLEOTIDE SEQUENCE</scope>
</reference>
<feature type="chain" id="PRO_5029713994" description="Reelin domain-containing protein" evidence="2">
    <location>
        <begin position="24"/>
        <end position="211"/>
    </location>
</feature>
<evidence type="ECO:0000313" key="4">
    <source>
        <dbReference type="EnsemblMetazoa" id="XP_030836406"/>
    </source>
</evidence>
<feature type="transmembrane region" description="Helical" evidence="1">
    <location>
        <begin position="188"/>
        <end position="207"/>
    </location>
</feature>
<dbReference type="AlphaFoldDB" id="A0A7M7NGU5"/>
<dbReference type="Proteomes" id="UP000007110">
    <property type="component" value="Unassembled WGS sequence"/>
</dbReference>
<evidence type="ECO:0000256" key="2">
    <source>
        <dbReference type="SAM" id="SignalP"/>
    </source>
</evidence>
<evidence type="ECO:0000313" key="5">
    <source>
        <dbReference type="Proteomes" id="UP000007110"/>
    </source>
</evidence>
<dbReference type="InterPro" id="IPR042307">
    <property type="entry name" value="Reeler_sf"/>
</dbReference>
<keyword evidence="5" id="KW-1185">Reference proteome</keyword>
<organism evidence="4 5">
    <name type="scientific">Strongylocentrotus purpuratus</name>
    <name type="common">Purple sea urchin</name>
    <dbReference type="NCBI Taxonomy" id="7668"/>
    <lineage>
        <taxon>Eukaryota</taxon>
        <taxon>Metazoa</taxon>
        <taxon>Echinodermata</taxon>
        <taxon>Eleutherozoa</taxon>
        <taxon>Echinozoa</taxon>
        <taxon>Echinoidea</taxon>
        <taxon>Euechinoidea</taxon>
        <taxon>Echinacea</taxon>
        <taxon>Camarodonta</taxon>
        <taxon>Echinidea</taxon>
        <taxon>Strongylocentrotidae</taxon>
        <taxon>Strongylocentrotus</taxon>
    </lineage>
</organism>
<accession>A0A7M7NGU5</accession>
<dbReference type="InterPro" id="IPR002861">
    <property type="entry name" value="Reeler_dom"/>
</dbReference>
<reference evidence="4" key="2">
    <citation type="submission" date="2021-01" db="UniProtKB">
        <authorList>
            <consortium name="EnsemblMetazoa"/>
        </authorList>
    </citation>
    <scope>IDENTIFICATION</scope>
</reference>
<protein>
    <recommendedName>
        <fullName evidence="3">Reelin domain-containing protein</fullName>
    </recommendedName>
</protein>
<dbReference type="PANTHER" id="PTHR45828:SF33">
    <property type="entry name" value="DOMON DOMAIN-CONTAINING PROTEIN"/>
    <property type="match status" value="1"/>
</dbReference>
<dbReference type="RefSeq" id="XP_030836406.1">
    <property type="nucleotide sequence ID" value="XM_030980546.1"/>
</dbReference>
<dbReference type="EnsemblMetazoa" id="XM_030980546">
    <property type="protein sequence ID" value="XP_030836406"/>
    <property type="gene ID" value="LOC764045"/>
</dbReference>
<dbReference type="CDD" id="cd08544">
    <property type="entry name" value="Reeler"/>
    <property type="match status" value="1"/>
</dbReference>